<evidence type="ECO:0000256" key="1">
    <source>
        <dbReference type="SAM" id="Phobius"/>
    </source>
</evidence>
<feature type="transmembrane region" description="Helical" evidence="1">
    <location>
        <begin position="155"/>
        <end position="172"/>
    </location>
</feature>
<evidence type="ECO:0000313" key="2">
    <source>
        <dbReference type="EMBL" id="MVP02008.1"/>
    </source>
</evidence>
<name>A0A7X3FLN9_9BACL</name>
<feature type="transmembrane region" description="Helical" evidence="1">
    <location>
        <begin position="78"/>
        <end position="97"/>
    </location>
</feature>
<sequence length="209" mass="23590">MTQQQYKTEGNPGSKDHAEDFFYGESHRTYPPPESSFHIPPPYPPYMQQAPKKKWLSMLLSFLVPGTGQFYLGAMHRGLFIMLLIVTDIFGIVLFASREGAPNVPMITLFSLILPVIYCYNIFESLQLTDVVNRSRYYGDPGMYSDSVHQLSKNSSFGFLLIAAGVFLFLASSKPAWLESLFQLFASYFGAGILILAGLALYIWESKRK</sequence>
<keyword evidence="3" id="KW-1185">Reference proteome</keyword>
<keyword evidence="1" id="KW-0472">Membrane</keyword>
<organism evidence="2 3">
    <name type="scientific">Paenibacillus lutrae</name>
    <dbReference type="NCBI Taxonomy" id="2078573"/>
    <lineage>
        <taxon>Bacteria</taxon>
        <taxon>Bacillati</taxon>
        <taxon>Bacillota</taxon>
        <taxon>Bacilli</taxon>
        <taxon>Bacillales</taxon>
        <taxon>Paenibacillaceae</taxon>
        <taxon>Paenibacillus</taxon>
    </lineage>
</organism>
<dbReference type="OrthoDB" id="82335at2"/>
<dbReference type="Proteomes" id="UP000490800">
    <property type="component" value="Unassembled WGS sequence"/>
</dbReference>
<gene>
    <name evidence="2" type="ORF">EDM21_21245</name>
</gene>
<keyword evidence="1" id="KW-1133">Transmembrane helix</keyword>
<evidence type="ECO:0000313" key="3">
    <source>
        <dbReference type="Proteomes" id="UP000490800"/>
    </source>
</evidence>
<protein>
    <submittedName>
        <fullName evidence="2">Uncharacterized protein</fullName>
    </submittedName>
</protein>
<reference evidence="2 3" key="1">
    <citation type="journal article" date="2019" name="Microorganisms">
        <title>Paenibacillus lutrae sp. nov., A Chitinolytic Species Isolated from A River Otter in Castril Natural Park, Granada, Spain.</title>
        <authorList>
            <person name="Rodriguez M."/>
            <person name="Reina J.C."/>
            <person name="Bejar V."/>
            <person name="Llamas I."/>
        </authorList>
    </citation>
    <scope>NUCLEOTIDE SEQUENCE [LARGE SCALE GENOMIC DNA]</scope>
    <source>
        <strain evidence="2 3">N10</strain>
    </source>
</reference>
<feature type="transmembrane region" description="Helical" evidence="1">
    <location>
        <begin position="184"/>
        <end position="204"/>
    </location>
</feature>
<proteinExistence type="predicted"/>
<comment type="caution">
    <text evidence="2">The sequence shown here is derived from an EMBL/GenBank/DDBJ whole genome shotgun (WGS) entry which is preliminary data.</text>
</comment>
<feature type="transmembrane region" description="Helical" evidence="1">
    <location>
        <begin position="104"/>
        <end position="123"/>
    </location>
</feature>
<keyword evidence="1" id="KW-0812">Transmembrane</keyword>
<accession>A0A7X3FLN9</accession>
<dbReference type="AlphaFoldDB" id="A0A7X3FLN9"/>
<dbReference type="EMBL" id="RHLK01000016">
    <property type="protein sequence ID" value="MVP02008.1"/>
    <property type="molecule type" value="Genomic_DNA"/>
</dbReference>
<dbReference type="RefSeq" id="WP_157338405.1">
    <property type="nucleotide sequence ID" value="NZ_RHLK01000016.1"/>
</dbReference>